<dbReference type="InterPro" id="IPR002123">
    <property type="entry name" value="Plipid/glycerol_acylTrfase"/>
</dbReference>
<dbReference type="AlphaFoldDB" id="A0A4Q9B3N3"/>
<dbReference type="SMART" id="SM00563">
    <property type="entry name" value="PlsC"/>
    <property type="match status" value="1"/>
</dbReference>
<evidence type="ECO:0000256" key="2">
    <source>
        <dbReference type="ARBA" id="ARBA00023315"/>
    </source>
</evidence>
<dbReference type="RefSeq" id="WP_130841977.1">
    <property type="nucleotide sequence ID" value="NZ_SIJL01000008.1"/>
</dbReference>
<proteinExistence type="predicted"/>
<dbReference type="SUPFAM" id="SSF69593">
    <property type="entry name" value="Glycerol-3-phosphate (1)-acyltransferase"/>
    <property type="match status" value="1"/>
</dbReference>
<evidence type="ECO:0000256" key="1">
    <source>
        <dbReference type="ARBA" id="ARBA00022679"/>
    </source>
</evidence>
<dbReference type="EMBL" id="SIJL01000008">
    <property type="protein sequence ID" value="TBH20154.1"/>
    <property type="molecule type" value="Genomic_DNA"/>
</dbReference>
<dbReference type="Pfam" id="PF01553">
    <property type="entry name" value="Acyltransferase"/>
    <property type="match status" value="1"/>
</dbReference>
<dbReference type="OrthoDB" id="9803035at2"/>
<comment type="caution">
    <text evidence="4">The sequence shown here is derived from an EMBL/GenBank/DDBJ whole genome shotgun (WGS) entry which is preliminary data.</text>
</comment>
<evidence type="ECO:0000313" key="5">
    <source>
        <dbReference type="Proteomes" id="UP000292858"/>
    </source>
</evidence>
<evidence type="ECO:0000259" key="3">
    <source>
        <dbReference type="SMART" id="SM00563"/>
    </source>
</evidence>
<dbReference type="PANTHER" id="PTHR10434:SF11">
    <property type="entry name" value="1-ACYL-SN-GLYCEROL-3-PHOSPHATE ACYLTRANSFERASE"/>
    <property type="match status" value="1"/>
</dbReference>
<dbReference type="Proteomes" id="UP000292858">
    <property type="component" value="Unassembled WGS sequence"/>
</dbReference>
<evidence type="ECO:0000313" key="4">
    <source>
        <dbReference type="EMBL" id="TBH20154.1"/>
    </source>
</evidence>
<protein>
    <submittedName>
        <fullName evidence="4">1-acyl-sn-glycerol-3-phosphate acyltransferase</fullName>
    </submittedName>
</protein>
<reference evidence="4 5" key="1">
    <citation type="submission" date="2019-02" db="EMBL/GenBank/DDBJ databases">
        <title>Thermus sp. a novel from hot spring.</title>
        <authorList>
            <person name="Zhao Z."/>
        </authorList>
    </citation>
    <scope>NUCLEOTIDE SEQUENCE [LARGE SCALE GENOMIC DNA]</scope>
    <source>
        <strain evidence="4 5">CFH 72773T</strain>
    </source>
</reference>
<organism evidence="4 5">
    <name type="scientific">Thermus thermamylovorans</name>
    <dbReference type="NCBI Taxonomy" id="2509362"/>
    <lineage>
        <taxon>Bacteria</taxon>
        <taxon>Thermotogati</taxon>
        <taxon>Deinococcota</taxon>
        <taxon>Deinococci</taxon>
        <taxon>Thermales</taxon>
        <taxon>Thermaceae</taxon>
        <taxon>Thermus</taxon>
    </lineage>
</organism>
<dbReference type="PANTHER" id="PTHR10434">
    <property type="entry name" value="1-ACYL-SN-GLYCEROL-3-PHOSPHATE ACYLTRANSFERASE"/>
    <property type="match status" value="1"/>
</dbReference>
<dbReference type="GO" id="GO:0006654">
    <property type="term" value="P:phosphatidic acid biosynthetic process"/>
    <property type="evidence" value="ECO:0007669"/>
    <property type="project" value="TreeGrafter"/>
</dbReference>
<keyword evidence="2 4" id="KW-0012">Acyltransferase</keyword>
<dbReference type="GO" id="GO:0003841">
    <property type="term" value="F:1-acylglycerol-3-phosphate O-acyltransferase activity"/>
    <property type="evidence" value="ECO:0007669"/>
    <property type="project" value="TreeGrafter"/>
</dbReference>
<dbReference type="CDD" id="cd07989">
    <property type="entry name" value="LPLAT_AGPAT-like"/>
    <property type="match status" value="1"/>
</dbReference>
<sequence length="213" mass="23652">MEAHQPNPVYRAAWYLARFLLHLLFGYRAEGVENVPREGPIILASNHLSILDPIAIGAGVRRPVSFLARADVFRLPLLSWLLPRLYAIPVERGQSDLSAIKSAIRALEKGMAFGIFPEGTRSRTGKLGPFKTGMAAIALRTGSPVVPVAIVGADQTWPVGRKLFRLRRPIRVIYGKPIPVPRAAKISHQELEALTQEIEAKIRELLPPQYRQS</sequence>
<keyword evidence="5" id="KW-1185">Reference proteome</keyword>
<feature type="domain" description="Phospholipid/glycerol acyltransferase" evidence="3">
    <location>
        <begin position="41"/>
        <end position="153"/>
    </location>
</feature>
<accession>A0A4Q9B3N3</accession>
<name>A0A4Q9B3N3_9DEIN</name>
<gene>
    <name evidence="4" type="ORF">ETP66_07270</name>
</gene>
<keyword evidence="1 4" id="KW-0808">Transferase</keyword>